<keyword evidence="2" id="KW-0472">Membrane</keyword>
<keyword evidence="2" id="KW-1133">Transmembrane helix</keyword>
<dbReference type="AlphaFoldDB" id="A0A1H1W2L9"/>
<dbReference type="RefSeq" id="WP_091526753.1">
    <property type="nucleotide sequence ID" value="NZ_LT629772.1"/>
</dbReference>
<evidence type="ECO:0000259" key="3">
    <source>
        <dbReference type="Pfam" id="PF03109"/>
    </source>
</evidence>
<dbReference type="EMBL" id="LT629772">
    <property type="protein sequence ID" value="SDS91295.1"/>
    <property type="molecule type" value="Genomic_DNA"/>
</dbReference>
<organism evidence="4 5">
    <name type="scientific">Microlunatus soli</name>
    <dbReference type="NCBI Taxonomy" id="630515"/>
    <lineage>
        <taxon>Bacteria</taxon>
        <taxon>Bacillati</taxon>
        <taxon>Actinomycetota</taxon>
        <taxon>Actinomycetes</taxon>
        <taxon>Propionibacteriales</taxon>
        <taxon>Propionibacteriaceae</taxon>
        <taxon>Microlunatus</taxon>
    </lineage>
</organism>
<sequence length="668" mass="71747">MNVLSGLAQIVFALGSLVIASVLLALLCRRVLGVPVGWPRSIVIGGGMTLASFPVMGVMLTRQGLLDGTRLVGDPAEATLLIGIGMLTVFGLALIVLVIAEVIVPTGSLGNPCSLITDTRARLRRGRRYTGVLAILAKHGLSSSLRIGGRRDVRRDRSTPRSLAAALGEAGVTFIKLGQTLSTRPDIIPESYIRELSRLQDDAGPLPWSRLQPVLAEELSRPPEEVFEHIDPTPLATASIGQVHTARLLDGTDVVIKIRRPGAAEQVEVDLDIMGRLARQLERTADWARSLGAVRLARGFADSLIEELDYRVEAENVAAVAGSLAGSERIGVPRVYDQLSGPSVLIMERIVGTPLGQASELITGFDVQQRAEMAEGLLTEVLREILFTGTFHADLHPGNIIVGDDGRLTLLDFGSVGRLDQPSRTALGLLLLAVERDDPIGAADALTELLDHQGERLDRRQLERDIGQLIVRYRGGIGSAGSAGMFAALWKLITSHRFSVPPQVGAAMRSLAGLETSVRAIDPNTDIVTAARGEGAALVGEITDPAAVRVRVERELFRMLPMLQRLPQRVNRIADDLENGRFTAQVRVLADPADRTFLSRLVGQISITLVAAAAVLSAMLLITTQAGPVVTGDLRLYPLLGVILLFFGVILGLRVMVVALSAFDDHRR</sequence>
<keyword evidence="5" id="KW-1185">Reference proteome</keyword>
<feature type="transmembrane region" description="Helical" evidence="2">
    <location>
        <begin position="605"/>
        <end position="624"/>
    </location>
</feature>
<keyword evidence="2" id="KW-0812">Transmembrane</keyword>
<dbReference type="STRING" id="630515.SAMN04489812_3465"/>
<accession>A0A1H1W2L9</accession>
<dbReference type="SUPFAM" id="SSF56112">
    <property type="entry name" value="Protein kinase-like (PK-like)"/>
    <property type="match status" value="1"/>
</dbReference>
<feature type="transmembrane region" description="Helical" evidence="2">
    <location>
        <begin position="636"/>
        <end position="663"/>
    </location>
</feature>
<dbReference type="CDD" id="cd05121">
    <property type="entry name" value="ABC1_ADCK3-like"/>
    <property type="match status" value="1"/>
</dbReference>
<dbReference type="Gene3D" id="1.10.510.10">
    <property type="entry name" value="Transferase(Phosphotransferase) domain 1"/>
    <property type="match status" value="1"/>
</dbReference>
<dbReference type="PANTHER" id="PTHR10566:SF113">
    <property type="entry name" value="PROTEIN ACTIVITY OF BC1 COMPLEX KINASE 7, CHLOROPLASTIC"/>
    <property type="match status" value="1"/>
</dbReference>
<evidence type="ECO:0000256" key="2">
    <source>
        <dbReference type="SAM" id="Phobius"/>
    </source>
</evidence>
<evidence type="ECO:0000313" key="5">
    <source>
        <dbReference type="Proteomes" id="UP000199103"/>
    </source>
</evidence>
<feature type="transmembrane region" description="Helical" evidence="2">
    <location>
        <begin position="40"/>
        <end position="60"/>
    </location>
</feature>
<comment type="similarity">
    <text evidence="1">Belongs to the protein kinase superfamily. ADCK protein kinase family.</text>
</comment>
<keyword evidence="4" id="KW-0830">Ubiquinone</keyword>
<dbReference type="PANTHER" id="PTHR10566">
    <property type="entry name" value="CHAPERONE-ACTIVITY OF BC1 COMPLEX CABC1 -RELATED"/>
    <property type="match status" value="1"/>
</dbReference>
<name>A0A1H1W2L9_9ACTN</name>
<dbReference type="Proteomes" id="UP000199103">
    <property type="component" value="Chromosome I"/>
</dbReference>
<protein>
    <submittedName>
        <fullName evidence="4">Ubiquinone biosynthesis protein</fullName>
    </submittedName>
</protein>
<evidence type="ECO:0000256" key="1">
    <source>
        <dbReference type="ARBA" id="ARBA00009670"/>
    </source>
</evidence>
<gene>
    <name evidence="4" type="ORF">SAMN04489812_3465</name>
</gene>
<dbReference type="InterPro" id="IPR004147">
    <property type="entry name" value="ABC1_dom"/>
</dbReference>
<evidence type="ECO:0000313" key="4">
    <source>
        <dbReference type="EMBL" id="SDS91295.1"/>
    </source>
</evidence>
<reference evidence="4 5" key="1">
    <citation type="submission" date="2016-10" db="EMBL/GenBank/DDBJ databases">
        <authorList>
            <person name="de Groot N.N."/>
        </authorList>
    </citation>
    <scope>NUCLEOTIDE SEQUENCE [LARGE SCALE GENOMIC DNA]</scope>
    <source>
        <strain evidence="4 5">DSM 21800</strain>
    </source>
</reference>
<proteinExistence type="inferred from homology"/>
<dbReference type="InterPro" id="IPR011009">
    <property type="entry name" value="Kinase-like_dom_sf"/>
</dbReference>
<dbReference type="OrthoDB" id="9795390at2"/>
<dbReference type="Pfam" id="PF03109">
    <property type="entry name" value="ABC1"/>
    <property type="match status" value="1"/>
</dbReference>
<feature type="transmembrane region" description="Helical" evidence="2">
    <location>
        <begin position="6"/>
        <end position="28"/>
    </location>
</feature>
<feature type="domain" description="ABC1 atypical kinase-like" evidence="3">
    <location>
        <begin position="198"/>
        <end position="437"/>
    </location>
</feature>
<feature type="transmembrane region" description="Helical" evidence="2">
    <location>
        <begin position="80"/>
        <end position="104"/>
    </location>
</feature>
<dbReference type="InterPro" id="IPR050154">
    <property type="entry name" value="UbiB_kinase"/>
</dbReference>